<evidence type="ECO:0000256" key="1">
    <source>
        <dbReference type="ARBA" id="ARBA00001971"/>
    </source>
</evidence>
<name>A0A9J6A091_SOLCO</name>
<keyword evidence="5" id="KW-0408">Iron</keyword>
<accession>A0A9J6A091</accession>
<keyword evidence="4" id="KW-0479">Metal-binding</keyword>
<reference evidence="6 7" key="1">
    <citation type="submission" date="2020-09" db="EMBL/GenBank/DDBJ databases">
        <title>De no assembly of potato wild relative species, Solanum commersonii.</title>
        <authorList>
            <person name="Cho K."/>
        </authorList>
    </citation>
    <scope>NUCLEOTIDE SEQUENCE [LARGE SCALE GENOMIC DNA]</scope>
    <source>
        <strain evidence="6">LZ3.2</strain>
        <tissue evidence="6">Leaf</tissue>
    </source>
</reference>
<proteinExistence type="inferred from homology"/>
<dbReference type="Pfam" id="PF00067">
    <property type="entry name" value="p450"/>
    <property type="match status" value="1"/>
</dbReference>
<evidence type="ECO:0000256" key="2">
    <source>
        <dbReference type="ARBA" id="ARBA00010617"/>
    </source>
</evidence>
<evidence type="ECO:0000313" key="7">
    <source>
        <dbReference type="Proteomes" id="UP000824120"/>
    </source>
</evidence>
<dbReference type="InterPro" id="IPR001128">
    <property type="entry name" value="Cyt_P450"/>
</dbReference>
<dbReference type="GO" id="GO:0004497">
    <property type="term" value="F:monooxygenase activity"/>
    <property type="evidence" value="ECO:0007669"/>
    <property type="project" value="InterPro"/>
</dbReference>
<dbReference type="InterPro" id="IPR036396">
    <property type="entry name" value="Cyt_P450_sf"/>
</dbReference>
<evidence type="ECO:0000256" key="4">
    <source>
        <dbReference type="ARBA" id="ARBA00022723"/>
    </source>
</evidence>
<dbReference type="EMBL" id="JACXVP010000003">
    <property type="protein sequence ID" value="KAG5618030.1"/>
    <property type="molecule type" value="Genomic_DNA"/>
</dbReference>
<dbReference type="PANTHER" id="PTHR47955">
    <property type="entry name" value="CYTOCHROME P450 FAMILY 71 PROTEIN"/>
    <property type="match status" value="1"/>
</dbReference>
<comment type="similarity">
    <text evidence="2">Belongs to the cytochrome P450 family.</text>
</comment>
<keyword evidence="3" id="KW-0349">Heme</keyword>
<evidence type="ECO:0000256" key="5">
    <source>
        <dbReference type="ARBA" id="ARBA00023004"/>
    </source>
</evidence>
<dbReference type="GO" id="GO:0005506">
    <property type="term" value="F:iron ion binding"/>
    <property type="evidence" value="ECO:0007669"/>
    <property type="project" value="InterPro"/>
</dbReference>
<evidence type="ECO:0000256" key="3">
    <source>
        <dbReference type="ARBA" id="ARBA00022617"/>
    </source>
</evidence>
<sequence length="87" mass="9728">MSENTGITILIGNLHQLGKHPHRSLQMLSKKHGPLMLLQLGKIPALVVSSADAAYEILKTHELIFSNRAKTSVHKFKFVLKLQSQFP</sequence>
<evidence type="ECO:0000313" key="6">
    <source>
        <dbReference type="EMBL" id="KAG5618030.1"/>
    </source>
</evidence>
<protein>
    <submittedName>
        <fullName evidence="6">Uncharacterized protein</fullName>
    </submittedName>
</protein>
<dbReference type="Proteomes" id="UP000824120">
    <property type="component" value="Chromosome 3"/>
</dbReference>
<dbReference type="SUPFAM" id="SSF48264">
    <property type="entry name" value="Cytochrome P450"/>
    <property type="match status" value="1"/>
</dbReference>
<dbReference type="GO" id="GO:0016705">
    <property type="term" value="F:oxidoreductase activity, acting on paired donors, with incorporation or reduction of molecular oxygen"/>
    <property type="evidence" value="ECO:0007669"/>
    <property type="project" value="InterPro"/>
</dbReference>
<gene>
    <name evidence="6" type="ORF">H5410_017854</name>
</gene>
<keyword evidence="7" id="KW-1185">Reference proteome</keyword>
<organism evidence="6 7">
    <name type="scientific">Solanum commersonii</name>
    <name type="common">Commerson's wild potato</name>
    <name type="synonym">Commerson's nightshade</name>
    <dbReference type="NCBI Taxonomy" id="4109"/>
    <lineage>
        <taxon>Eukaryota</taxon>
        <taxon>Viridiplantae</taxon>
        <taxon>Streptophyta</taxon>
        <taxon>Embryophyta</taxon>
        <taxon>Tracheophyta</taxon>
        <taxon>Spermatophyta</taxon>
        <taxon>Magnoliopsida</taxon>
        <taxon>eudicotyledons</taxon>
        <taxon>Gunneridae</taxon>
        <taxon>Pentapetalae</taxon>
        <taxon>asterids</taxon>
        <taxon>lamiids</taxon>
        <taxon>Solanales</taxon>
        <taxon>Solanaceae</taxon>
        <taxon>Solanoideae</taxon>
        <taxon>Solaneae</taxon>
        <taxon>Solanum</taxon>
    </lineage>
</organism>
<dbReference type="Gene3D" id="1.10.630.10">
    <property type="entry name" value="Cytochrome P450"/>
    <property type="match status" value="1"/>
</dbReference>
<comment type="caution">
    <text evidence="6">The sequence shown here is derived from an EMBL/GenBank/DDBJ whole genome shotgun (WGS) entry which is preliminary data.</text>
</comment>
<dbReference type="GO" id="GO:0020037">
    <property type="term" value="F:heme binding"/>
    <property type="evidence" value="ECO:0007669"/>
    <property type="project" value="InterPro"/>
</dbReference>
<comment type="cofactor">
    <cofactor evidence="1">
        <name>heme</name>
        <dbReference type="ChEBI" id="CHEBI:30413"/>
    </cofactor>
</comment>
<dbReference type="AlphaFoldDB" id="A0A9J6A091"/>
<dbReference type="PANTHER" id="PTHR47955:SF15">
    <property type="entry name" value="CYTOCHROME P450 71A2-LIKE"/>
    <property type="match status" value="1"/>
</dbReference>
<dbReference type="OrthoDB" id="989221at2759"/>